<dbReference type="AlphaFoldDB" id="A0A133P0V0"/>
<proteinExistence type="predicted"/>
<protein>
    <submittedName>
        <fullName evidence="2">Uncharacterized protein</fullName>
    </submittedName>
</protein>
<organism evidence="2 3">
    <name type="scientific">Gardnerella vaginalis</name>
    <dbReference type="NCBI Taxonomy" id="2702"/>
    <lineage>
        <taxon>Bacteria</taxon>
        <taxon>Bacillati</taxon>
        <taxon>Actinomycetota</taxon>
        <taxon>Actinomycetes</taxon>
        <taxon>Bifidobacteriales</taxon>
        <taxon>Bifidobacteriaceae</taxon>
        <taxon>Gardnerella</taxon>
    </lineage>
</organism>
<feature type="transmembrane region" description="Helical" evidence="1">
    <location>
        <begin position="40"/>
        <end position="61"/>
    </location>
</feature>
<evidence type="ECO:0000256" key="1">
    <source>
        <dbReference type="SAM" id="Phobius"/>
    </source>
</evidence>
<accession>A0A133P0V0</accession>
<dbReference type="Proteomes" id="UP000070687">
    <property type="component" value="Unassembled WGS sequence"/>
</dbReference>
<gene>
    <name evidence="2" type="ORF">HMPREF3208_00412</name>
</gene>
<evidence type="ECO:0000313" key="3">
    <source>
        <dbReference type="Proteomes" id="UP000070687"/>
    </source>
</evidence>
<keyword evidence="1" id="KW-0812">Transmembrane</keyword>
<keyword evidence="1" id="KW-1133">Transmembrane helix</keyword>
<keyword evidence="1" id="KW-0472">Membrane</keyword>
<evidence type="ECO:0000313" key="2">
    <source>
        <dbReference type="EMBL" id="KXA22163.1"/>
    </source>
</evidence>
<comment type="caution">
    <text evidence="2">The sequence shown here is derived from an EMBL/GenBank/DDBJ whole genome shotgun (WGS) entry which is preliminary data.</text>
</comment>
<name>A0A133P0V0_GARVA</name>
<feature type="transmembrane region" description="Helical" evidence="1">
    <location>
        <begin position="12"/>
        <end position="28"/>
    </location>
</feature>
<sequence>MKMFNLNHAIPYRLFCALCNILALRIKLRTKLRIKLRIKLCYVLSYILYAYYAGVYAFMYLCTHALTKIMPQSALEITRIYGIIWLHGKY</sequence>
<reference evidence="2 3" key="1">
    <citation type="submission" date="2016-01" db="EMBL/GenBank/DDBJ databases">
        <authorList>
            <person name="Oliw E.H."/>
        </authorList>
    </citation>
    <scope>NUCLEOTIDE SEQUENCE [LARGE SCALE GENOMIC DNA]</scope>
    <source>
        <strain evidence="2 3">PSS_7772B</strain>
    </source>
</reference>
<dbReference type="EMBL" id="LRQB01000022">
    <property type="protein sequence ID" value="KXA22163.1"/>
    <property type="molecule type" value="Genomic_DNA"/>
</dbReference>